<feature type="compositionally biased region" description="Basic and acidic residues" evidence="1">
    <location>
        <begin position="72"/>
        <end position="83"/>
    </location>
</feature>
<evidence type="ECO:0000313" key="3">
    <source>
        <dbReference type="Proteomes" id="UP000187209"/>
    </source>
</evidence>
<comment type="caution">
    <text evidence="2">The sequence shown here is derived from an EMBL/GenBank/DDBJ whole genome shotgun (WGS) entry which is preliminary data.</text>
</comment>
<accession>A0A1R2BDA6</accession>
<reference evidence="2 3" key="1">
    <citation type="submission" date="2016-11" db="EMBL/GenBank/DDBJ databases">
        <title>The macronuclear genome of Stentor coeruleus: a giant cell with tiny introns.</title>
        <authorList>
            <person name="Slabodnick M."/>
            <person name="Ruby J.G."/>
            <person name="Reiff S.B."/>
            <person name="Swart E.C."/>
            <person name="Gosai S."/>
            <person name="Prabakaran S."/>
            <person name="Witkowska E."/>
            <person name="Larue G.E."/>
            <person name="Fisher S."/>
            <person name="Freeman R.M."/>
            <person name="Gunawardena J."/>
            <person name="Chu W."/>
            <person name="Stover N.A."/>
            <person name="Gregory B.D."/>
            <person name="Nowacki M."/>
            <person name="Derisi J."/>
            <person name="Roy S.W."/>
            <person name="Marshall W.F."/>
            <person name="Sood P."/>
        </authorList>
    </citation>
    <scope>NUCLEOTIDE SEQUENCE [LARGE SCALE GENOMIC DNA]</scope>
    <source>
        <strain evidence="2">WM001</strain>
    </source>
</reference>
<sequence length="210" mass="24859">MAKRHSVSPNILNIRFPSSSHYDRSPLTIINLFLKEKTTESRSRKLLANTRRVLTKHSLISNHKSKITSESSPEKDSPKRDLRESPILIIKGQDYESQISRAYSYEYIPTVDSRCYSKRCYRTNSSKNIKTLESHQKRSFNRKHEQYSLNRSYSRSYALRNLYQKDTDSSLYPTVSTSKIELKLSNYHKRLVKMRNLYEKQITNKRELEN</sequence>
<dbReference type="AlphaFoldDB" id="A0A1R2BDA6"/>
<name>A0A1R2BDA6_9CILI</name>
<feature type="region of interest" description="Disordered" evidence="1">
    <location>
        <begin position="58"/>
        <end position="83"/>
    </location>
</feature>
<protein>
    <submittedName>
        <fullName evidence="2">Uncharacterized protein</fullName>
    </submittedName>
</protein>
<dbReference type="EMBL" id="MPUH01000740">
    <property type="protein sequence ID" value="OMJ74615.1"/>
    <property type="molecule type" value="Genomic_DNA"/>
</dbReference>
<gene>
    <name evidence="2" type="ORF">SteCoe_26436</name>
</gene>
<evidence type="ECO:0000256" key="1">
    <source>
        <dbReference type="SAM" id="MobiDB-lite"/>
    </source>
</evidence>
<organism evidence="2 3">
    <name type="scientific">Stentor coeruleus</name>
    <dbReference type="NCBI Taxonomy" id="5963"/>
    <lineage>
        <taxon>Eukaryota</taxon>
        <taxon>Sar</taxon>
        <taxon>Alveolata</taxon>
        <taxon>Ciliophora</taxon>
        <taxon>Postciliodesmatophora</taxon>
        <taxon>Heterotrichea</taxon>
        <taxon>Heterotrichida</taxon>
        <taxon>Stentoridae</taxon>
        <taxon>Stentor</taxon>
    </lineage>
</organism>
<evidence type="ECO:0000313" key="2">
    <source>
        <dbReference type="EMBL" id="OMJ74615.1"/>
    </source>
</evidence>
<keyword evidence="3" id="KW-1185">Reference proteome</keyword>
<proteinExistence type="predicted"/>
<dbReference type="Proteomes" id="UP000187209">
    <property type="component" value="Unassembled WGS sequence"/>
</dbReference>